<name>A0ACB9YQR2_9PEZI</name>
<evidence type="ECO:0000313" key="2">
    <source>
        <dbReference type="Proteomes" id="UP001497700"/>
    </source>
</evidence>
<evidence type="ECO:0000313" key="1">
    <source>
        <dbReference type="EMBL" id="KAI4861110.1"/>
    </source>
</evidence>
<protein>
    <submittedName>
        <fullName evidence="1">Isochorismatase-like protein</fullName>
    </submittedName>
</protein>
<dbReference type="EMBL" id="MU393562">
    <property type="protein sequence ID" value="KAI4861110.1"/>
    <property type="molecule type" value="Genomic_DNA"/>
</dbReference>
<proteinExistence type="predicted"/>
<dbReference type="Proteomes" id="UP001497700">
    <property type="component" value="Unassembled WGS sequence"/>
</dbReference>
<gene>
    <name evidence="1" type="ORF">F4820DRAFT_434832</name>
</gene>
<organism evidence="1 2">
    <name type="scientific">Hypoxylon rubiginosum</name>
    <dbReference type="NCBI Taxonomy" id="110542"/>
    <lineage>
        <taxon>Eukaryota</taxon>
        <taxon>Fungi</taxon>
        <taxon>Dikarya</taxon>
        <taxon>Ascomycota</taxon>
        <taxon>Pezizomycotina</taxon>
        <taxon>Sordariomycetes</taxon>
        <taxon>Xylariomycetidae</taxon>
        <taxon>Xylariales</taxon>
        <taxon>Hypoxylaceae</taxon>
        <taxon>Hypoxylon</taxon>
    </lineage>
</organism>
<accession>A0ACB9YQR2</accession>
<keyword evidence="2" id="KW-1185">Reference proteome</keyword>
<sequence length="288" mass="31100">MASVEMEVIGGSKNFWLYSKADGYDLTHPPTPASPRIYPRIPLETTTGQIAIDPSKTALVVIDLQNYFLSPLLGRPSQSVGFEIIDKLLKYAIPACRKAGMPIVWLGWGLSQQDLDDMPPAIVKGFAADTNFEGPKKVGPLGSNIGPLEQEDGTMIEGGLVLMKDQWNSKFYPSLAEKAEPQDIWIYKNRLSGFWGGTGIEDGLKSRGIRTLLFSGANEDQCVAGSLQDAFTKGWDCLLLSDGTGTTSPEFAKQGVEYNAAGGWGFLLTCKQVADGVDNMQAQPDASG</sequence>
<reference evidence="1 2" key="1">
    <citation type="journal article" date="2022" name="New Phytol.">
        <title>Ecological generalism drives hyperdiversity of secondary metabolite gene clusters in xylarialean endophytes.</title>
        <authorList>
            <person name="Franco M.E.E."/>
            <person name="Wisecaver J.H."/>
            <person name="Arnold A.E."/>
            <person name="Ju Y.M."/>
            <person name="Slot J.C."/>
            <person name="Ahrendt S."/>
            <person name="Moore L.P."/>
            <person name="Eastman K.E."/>
            <person name="Scott K."/>
            <person name="Konkel Z."/>
            <person name="Mondo S.J."/>
            <person name="Kuo A."/>
            <person name="Hayes R.D."/>
            <person name="Haridas S."/>
            <person name="Andreopoulos B."/>
            <person name="Riley R."/>
            <person name="LaButti K."/>
            <person name="Pangilinan J."/>
            <person name="Lipzen A."/>
            <person name="Amirebrahimi M."/>
            <person name="Yan J."/>
            <person name="Adam C."/>
            <person name="Keymanesh K."/>
            <person name="Ng V."/>
            <person name="Louie K."/>
            <person name="Northen T."/>
            <person name="Drula E."/>
            <person name="Henrissat B."/>
            <person name="Hsieh H.M."/>
            <person name="Youens-Clark K."/>
            <person name="Lutzoni F."/>
            <person name="Miadlikowska J."/>
            <person name="Eastwood D.C."/>
            <person name="Hamelin R.C."/>
            <person name="Grigoriev I.V."/>
            <person name="U'Ren J.M."/>
        </authorList>
    </citation>
    <scope>NUCLEOTIDE SEQUENCE [LARGE SCALE GENOMIC DNA]</scope>
    <source>
        <strain evidence="1 2">CBS 119005</strain>
    </source>
</reference>
<comment type="caution">
    <text evidence="1">The sequence shown here is derived from an EMBL/GenBank/DDBJ whole genome shotgun (WGS) entry which is preliminary data.</text>
</comment>